<evidence type="ECO:0000313" key="15">
    <source>
        <dbReference type="Proteomes" id="UP000265180"/>
    </source>
</evidence>
<dbReference type="PANTHER" id="PTHR12756">
    <property type="entry name" value="CYTOSOLIC CARBOXYPEPTIDASE"/>
    <property type="match status" value="1"/>
</dbReference>
<dbReference type="Pfam" id="PF00246">
    <property type="entry name" value="Peptidase_M14"/>
    <property type="match status" value="1"/>
</dbReference>
<keyword evidence="4" id="KW-0963">Cytoplasm</keyword>
<proteinExistence type="inferred from homology"/>
<reference key="1">
    <citation type="journal article" date="2007" name="Nature">
        <title>The medaka draft genome and insights into vertebrate genome evolution.</title>
        <authorList>
            <person name="Kasahara M."/>
            <person name="Naruse K."/>
            <person name="Sasaki S."/>
            <person name="Nakatani Y."/>
            <person name="Qu W."/>
            <person name="Ahsan B."/>
            <person name="Yamada T."/>
            <person name="Nagayasu Y."/>
            <person name="Doi K."/>
            <person name="Kasai Y."/>
            <person name="Jindo T."/>
            <person name="Kobayashi D."/>
            <person name="Shimada A."/>
            <person name="Toyoda A."/>
            <person name="Kuroki Y."/>
            <person name="Fujiyama A."/>
            <person name="Sasaki T."/>
            <person name="Shimizu A."/>
            <person name="Asakawa S."/>
            <person name="Shimizu N."/>
            <person name="Hashimoto S."/>
            <person name="Yang J."/>
            <person name="Lee Y."/>
            <person name="Matsushima K."/>
            <person name="Sugano S."/>
            <person name="Sakaizumi M."/>
            <person name="Narita T."/>
            <person name="Ohishi K."/>
            <person name="Haga S."/>
            <person name="Ohta F."/>
            <person name="Nomoto H."/>
            <person name="Nogata K."/>
            <person name="Morishita T."/>
            <person name="Endo T."/>
            <person name="Shin-I T."/>
            <person name="Takeda H."/>
            <person name="Morishita S."/>
            <person name="Kohara Y."/>
        </authorList>
    </citation>
    <scope>NUCLEOTIDE SEQUENCE [LARGE SCALE GENOMIC DNA]</scope>
    <source>
        <strain>Hd-rR</strain>
    </source>
</reference>
<comment type="cofactor">
    <cofactor evidence="1">
        <name>Zn(2+)</name>
        <dbReference type="ChEBI" id="CHEBI:29105"/>
    </cofactor>
</comment>
<dbReference type="Proteomes" id="UP000265180">
    <property type="component" value="Chromosome 6"/>
</dbReference>
<dbReference type="GO" id="GO:0005856">
    <property type="term" value="C:cytoskeleton"/>
    <property type="evidence" value="ECO:0007669"/>
    <property type="project" value="UniProtKB-SubCell"/>
</dbReference>
<feature type="compositionally biased region" description="Pro residues" evidence="12">
    <location>
        <begin position="282"/>
        <end position="291"/>
    </location>
</feature>
<feature type="active site" description="Proton donor/acceptor" evidence="11">
    <location>
        <position position="182"/>
    </location>
</feature>
<evidence type="ECO:0000256" key="4">
    <source>
        <dbReference type="ARBA" id="ARBA00022490"/>
    </source>
</evidence>
<evidence type="ECO:0000256" key="6">
    <source>
        <dbReference type="ARBA" id="ARBA00022723"/>
    </source>
</evidence>
<dbReference type="InterPro" id="IPR000834">
    <property type="entry name" value="Peptidase_M14"/>
</dbReference>
<feature type="domain" description="Peptidase M14" evidence="13">
    <location>
        <begin position="1"/>
        <end position="226"/>
    </location>
</feature>
<feature type="region of interest" description="Disordered" evidence="12">
    <location>
        <begin position="220"/>
        <end position="320"/>
    </location>
</feature>
<dbReference type="AlphaFoldDB" id="A0A3P9KHW2"/>
<evidence type="ECO:0000256" key="2">
    <source>
        <dbReference type="ARBA" id="ARBA00004245"/>
    </source>
</evidence>
<dbReference type="InterPro" id="IPR050821">
    <property type="entry name" value="Cytosolic_carboxypeptidase"/>
</dbReference>
<reference evidence="14" key="4">
    <citation type="submission" date="2025-09" db="UniProtKB">
        <authorList>
            <consortium name="Ensembl"/>
        </authorList>
    </citation>
    <scope>IDENTIFICATION</scope>
    <source>
        <strain evidence="14">HNI</strain>
    </source>
</reference>
<organism evidence="14 15">
    <name type="scientific">Oryzias latipes</name>
    <name type="common">Japanese rice fish</name>
    <name type="synonym">Japanese killifish</name>
    <dbReference type="NCBI Taxonomy" id="8090"/>
    <lineage>
        <taxon>Eukaryota</taxon>
        <taxon>Metazoa</taxon>
        <taxon>Chordata</taxon>
        <taxon>Craniata</taxon>
        <taxon>Vertebrata</taxon>
        <taxon>Euteleostomi</taxon>
        <taxon>Actinopterygii</taxon>
        <taxon>Neopterygii</taxon>
        <taxon>Teleostei</taxon>
        <taxon>Neoteleostei</taxon>
        <taxon>Acanthomorphata</taxon>
        <taxon>Ovalentaria</taxon>
        <taxon>Atherinomorphae</taxon>
        <taxon>Beloniformes</taxon>
        <taxon>Adrianichthyidae</taxon>
        <taxon>Oryziinae</taxon>
        <taxon>Oryzias</taxon>
    </lineage>
</organism>
<keyword evidence="10" id="KW-0206">Cytoskeleton</keyword>
<evidence type="ECO:0000256" key="12">
    <source>
        <dbReference type="SAM" id="MobiDB-lite"/>
    </source>
</evidence>
<comment type="similarity">
    <text evidence="3 11">Belongs to the peptidase M14 family.</text>
</comment>
<evidence type="ECO:0000313" key="14">
    <source>
        <dbReference type="Ensembl" id="ENSORLP00020007954.1"/>
    </source>
</evidence>
<evidence type="ECO:0000256" key="10">
    <source>
        <dbReference type="ARBA" id="ARBA00023212"/>
    </source>
</evidence>
<dbReference type="Gene3D" id="3.40.630.10">
    <property type="entry name" value="Zn peptidases"/>
    <property type="match status" value="1"/>
</dbReference>
<dbReference type="PROSITE" id="PS52035">
    <property type="entry name" value="PEPTIDASE_M14"/>
    <property type="match status" value="1"/>
</dbReference>
<dbReference type="SUPFAM" id="SSF53187">
    <property type="entry name" value="Zn-dependent exopeptidases"/>
    <property type="match status" value="1"/>
</dbReference>
<protein>
    <recommendedName>
        <fullName evidence="13">Peptidase M14 domain-containing protein</fullName>
    </recommendedName>
</protein>
<keyword evidence="8" id="KW-0862">Zinc</keyword>
<evidence type="ECO:0000256" key="8">
    <source>
        <dbReference type="ARBA" id="ARBA00022833"/>
    </source>
</evidence>
<comment type="subcellular location">
    <subcellularLocation>
        <location evidence="2">Cytoplasm</location>
        <location evidence="2">Cytoskeleton</location>
    </subcellularLocation>
</comment>
<evidence type="ECO:0000256" key="5">
    <source>
        <dbReference type="ARBA" id="ARBA00022670"/>
    </source>
</evidence>
<name>A0A3P9KHW2_ORYLA</name>
<keyword evidence="9" id="KW-0482">Metalloprotease</keyword>
<evidence type="ECO:0000256" key="9">
    <source>
        <dbReference type="ARBA" id="ARBA00023049"/>
    </source>
</evidence>
<dbReference type="GO" id="GO:0008270">
    <property type="term" value="F:zinc ion binding"/>
    <property type="evidence" value="ECO:0007669"/>
    <property type="project" value="InterPro"/>
</dbReference>
<evidence type="ECO:0000256" key="11">
    <source>
        <dbReference type="PROSITE-ProRule" id="PRU01379"/>
    </source>
</evidence>
<keyword evidence="7" id="KW-0378">Hydrolase</keyword>
<evidence type="ECO:0000256" key="1">
    <source>
        <dbReference type="ARBA" id="ARBA00001947"/>
    </source>
</evidence>
<sequence length="320" mass="36212">ENLEKRRQAVVLTARVHPGETNASWVMEGLLDFLLGDSEDAQVLRDNFVFKVVPMLNPDGVVVGNYRCSLAGRDLNRYYRSGLRESFPGVWYTKNMVERLRAEMEVVLYCDFHGHNRKNNAFMYGCSGRGDKLQERVFPLMMSKNAGSQVSSSCKFRVQKSKEGTGRICMWRLGIQNSYTMETSFGGSTLGEQTSFRRPPRVEEEAVLRPVKLVFSSSLQVTGRELTSPPTCRKEEPPEDSEGQEPSEVRWKDTEPPADSRQCKCDRIQASSCFLGMRPHPLQGPHPPQDPHPPHGSAVRERSSRTGPDPPPQESRRRQV</sequence>
<reference evidence="14" key="3">
    <citation type="submission" date="2025-08" db="UniProtKB">
        <authorList>
            <consortium name="Ensembl"/>
        </authorList>
    </citation>
    <scope>IDENTIFICATION</scope>
    <source>
        <strain evidence="14">HNI</strain>
    </source>
</reference>
<dbReference type="GO" id="GO:0004181">
    <property type="term" value="F:metallocarboxypeptidase activity"/>
    <property type="evidence" value="ECO:0007669"/>
    <property type="project" value="InterPro"/>
</dbReference>
<keyword evidence="5" id="KW-0645">Protease</keyword>
<dbReference type="GO" id="GO:0006508">
    <property type="term" value="P:proteolysis"/>
    <property type="evidence" value="ECO:0007669"/>
    <property type="project" value="UniProtKB-KW"/>
</dbReference>
<reference evidence="14 15" key="2">
    <citation type="submission" date="2017-04" db="EMBL/GenBank/DDBJ databases">
        <title>CpG methylation of centromeres and impact of large insertions on vertebrate speciation.</title>
        <authorList>
            <person name="Ichikawa K."/>
            <person name="Yoshimura J."/>
            <person name="Morishita S."/>
        </authorList>
    </citation>
    <scope>NUCLEOTIDE SEQUENCE</scope>
    <source>
        <strain evidence="14 15">HNI</strain>
    </source>
</reference>
<keyword evidence="6" id="KW-0479">Metal-binding</keyword>
<evidence type="ECO:0000256" key="3">
    <source>
        <dbReference type="ARBA" id="ARBA00005988"/>
    </source>
</evidence>
<dbReference type="Ensembl" id="ENSORLT00020002010.1">
    <property type="protein sequence ID" value="ENSORLP00020007954.1"/>
    <property type="gene ID" value="ENSORLG00020008877.1"/>
</dbReference>
<dbReference type="PANTHER" id="PTHR12756:SF41">
    <property type="entry name" value="CYTOSOLIC CARBOXYPEPTIDASE 2"/>
    <property type="match status" value="1"/>
</dbReference>
<accession>A0A3P9KHW2</accession>
<evidence type="ECO:0000259" key="13">
    <source>
        <dbReference type="PROSITE" id="PS52035"/>
    </source>
</evidence>
<evidence type="ECO:0000256" key="7">
    <source>
        <dbReference type="ARBA" id="ARBA00022801"/>
    </source>
</evidence>